<protein>
    <submittedName>
        <fullName evidence="3">Uncharacterized protein DUF2846</fullName>
    </submittedName>
</protein>
<dbReference type="AlphaFoldDB" id="A0A562QVQ8"/>
<proteinExistence type="predicted"/>
<organism evidence="3 4">
    <name type="scientific">Pseudoduganella lurida</name>
    <dbReference type="NCBI Taxonomy" id="1036180"/>
    <lineage>
        <taxon>Bacteria</taxon>
        <taxon>Pseudomonadati</taxon>
        <taxon>Pseudomonadota</taxon>
        <taxon>Betaproteobacteria</taxon>
        <taxon>Burkholderiales</taxon>
        <taxon>Oxalobacteraceae</taxon>
        <taxon>Telluria group</taxon>
        <taxon>Pseudoduganella</taxon>
    </lineage>
</organism>
<feature type="signal peptide" evidence="1">
    <location>
        <begin position="1"/>
        <end position="23"/>
    </location>
</feature>
<dbReference type="OrthoDB" id="7375569at2"/>
<keyword evidence="1" id="KW-0732">Signal</keyword>
<evidence type="ECO:0000313" key="4">
    <source>
        <dbReference type="Proteomes" id="UP000318431"/>
    </source>
</evidence>
<comment type="caution">
    <text evidence="3">The sequence shown here is derived from an EMBL/GenBank/DDBJ whole genome shotgun (WGS) entry which is preliminary data.</text>
</comment>
<feature type="chain" id="PRO_5021795819" evidence="1">
    <location>
        <begin position="24"/>
        <end position="154"/>
    </location>
</feature>
<dbReference type="Pfam" id="PF11008">
    <property type="entry name" value="DUF2846"/>
    <property type="match status" value="1"/>
</dbReference>
<dbReference type="PROSITE" id="PS51257">
    <property type="entry name" value="PROKAR_LIPOPROTEIN"/>
    <property type="match status" value="1"/>
</dbReference>
<dbReference type="InterPro" id="IPR022548">
    <property type="entry name" value="DUF2846"/>
</dbReference>
<dbReference type="EMBL" id="VLLB01000013">
    <property type="protein sequence ID" value="TWI60931.1"/>
    <property type="molecule type" value="Genomic_DNA"/>
</dbReference>
<evidence type="ECO:0000313" key="3">
    <source>
        <dbReference type="EMBL" id="TWI60931.1"/>
    </source>
</evidence>
<evidence type="ECO:0000259" key="2">
    <source>
        <dbReference type="Pfam" id="PF11008"/>
    </source>
</evidence>
<feature type="domain" description="DUF2846" evidence="2">
    <location>
        <begin position="40"/>
        <end position="125"/>
    </location>
</feature>
<dbReference type="Proteomes" id="UP000318431">
    <property type="component" value="Unassembled WGS sequence"/>
</dbReference>
<reference evidence="3 4" key="1">
    <citation type="journal article" date="2015" name="Stand. Genomic Sci.">
        <title>Genomic Encyclopedia of Bacterial and Archaeal Type Strains, Phase III: the genomes of soil and plant-associated and newly described type strains.</title>
        <authorList>
            <person name="Whitman W.B."/>
            <person name="Woyke T."/>
            <person name="Klenk H.P."/>
            <person name="Zhou Y."/>
            <person name="Lilburn T.G."/>
            <person name="Beck B.J."/>
            <person name="De Vos P."/>
            <person name="Vandamme P."/>
            <person name="Eisen J.A."/>
            <person name="Garrity G."/>
            <person name="Hugenholtz P."/>
            <person name="Kyrpides N.C."/>
        </authorList>
    </citation>
    <scope>NUCLEOTIDE SEQUENCE [LARGE SCALE GENOMIC DNA]</scope>
    <source>
        <strain evidence="3 4">CGMCC 1.10822</strain>
    </source>
</reference>
<dbReference type="RefSeq" id="WP_145652985.1">
    <property type="nucleotide sequence ID" value="NZ_VLLB01000013.1"/>
</dbReference>
<dbReference type="PIRSF" id="PIRSF012335">
    <property type="entry name" value="UCP012335"/>
    <property type="match status" value="1"/>
</dbReference>
<name>A0A562QVQ8_9BURK</name>
<keyword evidence="4" id="KW-1185">Reference proteome</keyword>
<accession>A0A562QVQ8</accession>
<gene>
    <name evidence="3" type="ORF">IP91_04896</name>
</gene>
<dbReference type="InterPro" id="IPR016596">
    <property type="entry name" value="UCP012335"/>
</dbReference>
<sequence>MKVFPLVAIAAAFLVTGCASVNMASKEESAKAKQFAAPATNNAGLYVYRNSSFGGALKKDIWIDGKCLGESAPHVFFFTEVEGGKTVKLSTESEFSPNDLSLTVDGGKNYFVRQYIKMGVFVGGAGVEQVSEQQGMTDIAKLELATAGTCSGAR</sequence>
<evidence type="ECO:0000256" key="1">
    <source>
        <dbReference type="SAM" id="SignalP"/>
    </source>
</evidence>